<keyword evidence="3" id="KW-1185">Reference proteome</keyword>
<proteinExistence type="predicted"/>
<feature type="compositionally biased region" description="Low complexity" evidence="1">
    <location>
        <begin position="46"/>
        <end position="58"/>
    </location>
</feature>
<dbReference type="EnsemblMetazoa" id="XM_021051815.2">
    <property type="protein sequence ID" value="XP_020907474.1"/>
    <property type="gene ID" value="LOC110245536"/>
</dbReference>
<dbReference type="KEGG" id="epa:110245536"/>
<dbReference type="RefSeq" id="XP_020907474.1">
    <property type="nucleotide sequence ID" value="XM_021051815.2"/>
</dbReference>
<evidence type="ECO:0000313" key="2">
    <source>
        <dbReference type="EnsemblMetazoa" id="XP_020907474.1"/>
    </source>
</evidence>
<feature type="compositionally biased region" description="Basic and acidic residues" evidence="1">
    <location>
        <begin position="59"/>
        <end position="73"/>
    </location>
</feature>
<dbReference type="GeneID" id="110245536"/>
<dbReference type="AlphaFoldDB" id="A0A913XP84"/>
<sequence length="162" mass="18094">MSLQGKAIFTSRRLFCFAQLGDAAATRRDVFPIAIPLNNKDMKPLNATKNATENNTADKNSDKTLKDKVKHAESYPNPPVPTPAGFSLHQLFNKNTKNQKPKNTQNDNMRVKPTQWGFNDKYLASENRYAVKRDALFDGAGGDSMSFSNFQILGNQDVIGKR</sequence>
<evidence type="ECO:0000256" key="1">
    <source>
        <dbReference type="SAM" id="MobiDB-lite"/>
    </source>
</evidence>
<feature type="region of interest" description="Disordered" evidence="1">
    <location>
        <begin position="41"/>
        <end position="113"/>
    </location>
</feature>
<reference evidence="2" key="1">
    <citation type="submission" date="2022-11" db="UniProtKB">
        <authorList>
            <consortium name="EnsemblMetazoa"/>
        </authorList>
    </citation>
    <scope>IDENTIFICATION</scope>
</reference>
<dbReference type="OrthoDB" id="5990481at2759"/>
<name>A0A913XP84_EXADI</name>
<organism evidence="2 3">
    <name type="scientific">Exaiptasia diaphana</name>
    <name type="common">Tropical sea anemone</name>
    <name type="synonym">Aiptasia pulchella</name>
    <dbReference type="NCBI Taxonomy" id="2652724"/>
    <lineage>
        <taxon>Eukaryota</taxon>
        <taxon>Metazoa</taxon>
        <taxon>Cnidaria</taxon>
        <taxon>Anthozoa</taxon>
        <taxon>Hexacorallia</taxon>
        <taxon>Actiniaria</taxon>
        <taxon>Aiptasiidae</taxon>
        <taxon>Exaiptasia</taxon>
    </lineage>
</organism>
<dbReference type="Proteomes" id="UP000887567">
    <property type="component" value="Unplaced"/>
</dbReference>
<protein>
    <submittedName>
        <fullName evidence="2">Uncharacterized protein</fullName>
    </submittedName>
</protein>
<accession>A0A913XP84</accession>
<feature type="compositionally biased region" description="Low complexity" evidence="1">
    <location>
        <begin position="93"/>
        <end position="108"/>
    </location>
</feature>
<evidence type="ECO:0000313" key="3">
    <source>
        <dbReference type="Proteomes" id="UP000887567"/>
    </source>
</evidence>